<protein>
    <submittedName>
        <fullName evidence="2">Retrovirus-related Pol polyprotein from type-1 retrotransposable element R2</fullName>
    </submittedName>
</protein>
<dbReference type="SUPFAM" id="SSF56672">
    <property type="entry name" value="DNA/RNA polymerases"/>
    <property type="match status" value="1"/>
</dbReference>
<dbReference type="InterPro" id="IPR043502">
    <property type="entry name" value="DNA/RNA_pol_sf"/>
</dbReference>
<dbReference type="Gene3D" id="3.30.70.270">
    <property type="match status" value="1"/>
</dbReference>
<sequence length="251" mass="27813">AFQLVRKIQSPFSVQKGFTHFDGVLEHNFILQTRLEQARTKKKELCVAWLDVTNAFGALPHQLIYSALSAAGTGSAFVSIIEDIYNDCSSKILSNDSATSLIPIKSGVKQGCPISGILFNLSIDHILRRIQGPAPEHRVLAFADDLCLLASSPEELQDLLDLVHSEMGKIGLSLNPRKSYSFYLSGVTPVGVRDHVFQLGSDSLRPIEESQYHKFLGKPVGFNPVPDYQRFNDIIDCAESIMESPLAPWQR</sequence>
<organism evidence="2 3">
    <name type="scientific">Araneus ventricosus</name>
    <name type="common">Orbweaver spider</name>
    <name type="synonym">Epeira ventricosa</name>
    <dbReference type="NCBI Taxonomy" id="182803"/>
    <lineage>
        <taxon>Eukaryota</taxon>
        <taxon>Metazoa</taxon>
        <taxon>Ecdysozoa</taxon>
        <taxon>Arthropoda</taxon>
        <taxon>Chelicerata</taxon>
        <taxon>Arachnida</taxon>
        <taxon>Araneae</taxon>
        <taxon>Araneomorphae</taxon>
        <taxon>Entelegynae</taxon>
        <taxon>Araneoidea</taxon>
        <taxon>Araneidae</taxon>
        <taxon>Araneus</taxon>
    </lineage>
</organism>
<dbReference type="OrthoDB" id="6435098at2759"/>
<evidence type="ECO:0000313" key="3">
    <source>
        <dbReference type="Proteomes" id="UP000499080"/>
    </source>
</evidence>
<feature type="domain" description="Reverse transcriptase" evidence="1">
    <location>
        <begin position="1"/>
        <end position="220"/>
    </location>
</feature>
<dbReference type="PROSITE" id="PS50878">
    <property type="entry name" value="RT_POL"/>
    <property type="match status" value="1"/>
</dbReference>
<dbReference type="EMBL" id="BGPR01297629">
    <property type="protein sequence ID" value="GBN59258.1"/>
    <property type="molecule type" value="Genomic_DNA"/>
</dbReference>
<accession>A0A4Y2Q526</accession>
<feature type="non-terminal residue" evidence="2">
    <location>
        <position position="1"/>
    </location>
</feature>
<dbReference type="InterPro" id="IPR000477">
    <property type="entry name" value="RT_dom"/>
</dbReference>
<proteinExistence type="predicted"/>
<evidence type="ECO:0000259" key="1">
    <source>
        <dbReference type="PROSITE" id="PS50878"/>
    </source>
</evidence>
<dbReference type="PANTHER" id="PTHR47027">
    <property type="entry name" value="REVERSE TRANSCRIPTASE DOMAIN-CONTAINING PROTEIN"/>
    <property type="match status" value="1"/>
</dbReference>
<comment type="caution">
    <text evidence="2">The sequence shown here is derived from an EMBL/GenBank/DDBJ whole genome shotgun (WGS) entry which is preliminary data.</text>
</comment>
<gene>
    <name evidence="2" type="primary">PO21_9</name>
    <name evidence="2" type="ORF">AVEN_7_1</name>
</gene>
<evidence type="ECO:0000313" key="2">
    <source>
        <dbReference type="EMBL" id="GBN59258.1"/>
    </source>
</evidence>
<dbReference type="InterPro" id="IPR043128">
    <property type="entry name" value="Rev_trsase/Diguanyl_cyclase"/>
</dbReference>
<dbReference type="CDD" id="cd01650">
    <property type="entry name" value="RT_nLTR_like"/>
    <property type="match status" value="1"/>
</dbReference>
<dbReference type="GO" id="GO:0071897">
    <property type="term" value="P:DNA biosynthetic process"/>
    <property type="evidence" value="ECO:0007669"/>
    <property type="project" value="UniProtKB-ARBA"/>
</dbReference>
<reference evidence="2 3" key="1">
    <citation type="journal article" date="2019" name="Sci. Rep.">
        <title>Orb-weaving spider Araneus ventricosus genome elucidates the spidroin gene catalogue.</title>
        <authorList>
            <person name="Kono N."/>
            <person name="Nakamura H."/>
            <person name="Ohtoshi R."/>
            <person name="Moran D.A.P."/>
            <person name="Shinohara A."/>
            <person name="Yoshida Y."/>
            <person name="Fujiwara M."/>
            <person name="Mori M."/>
            <person name="Tomita M."/>
            <person name="Arakawa K."/>
        </authorList>
    </citation>
    <scope>NUCLEOTIDE SEQUENCE [LARGE SCALE GENOMIC DNA]</scope>
</reference>
<dbReference type="AlphaFoldDB" id="A0A4Y2Q526"/>
<feature type="non-terminal residue" evidence="2">
    <location>
        <position position="251"/>
    </location>
</feature>
<keyword evidence="3" id="KW-1185">Reference proteome</keyword>
<dbReference type="PANTHER" id="PTHR47027:SF20">
    <property type="entry name" value="REVERSE TRANSCRIPTASE-LIKE PROTEIN WITH RNA-DIRECTED DNA POLYMERASE DOMAIN"/>
    <property type="match status" value="1"/>
</dbReference>
<dbReference type="Pfam" id="PF00078">
    <property type="entry name" value="RVT_1"/>
    <property type="match status" value="1"/>
</dbReference>
<name>A0A4Y2Q526_ARAVE</name>
<dbReference type="Proteomes" id="UP000499080">
    <property type="component" value="Unassembled WGS sequence"/>
</dbReference>